<dbReference type="GO" id="GO:0000155">
    <property type="term" value="F:phosphorelay sensor kinase activity"/>
    <property type="evidence" value="ECO:0007669"/>
    <property type="project" value="InterPro"/>
</dbReference>
<evidence type="ECO:0000256" key="3">
    <source>
        <dbReference type="ARBA" id="ARBA00012438"/>
    </source>
</evidence>
<dbReference type="SUPFAM" id="SSF55874">
    <property type="entry name" value="ATPase domain of HSP90 chaperone/DNA topoisomerase II/histidine kinase"/>
    <property type="match status" value="1"/>
</dbReference>
<dbReference type="CDD" id="cd00075">
    <property type="entry name" value="HATPase"/>
    <property type="match status" value="1"/>
</dbReference>
<evidence type="ECO:0000256" key="6">
    <source>
        <dbReference type="ARBA" id="ARBA00022777"/>
    </source>
</evidence>
<evidence type="ECO:0000313" key="12">
    <source>
        <dbReference type="Proteomes" id="UP000461585"/>
    </source>
</evidence>
<keyword evidence="6 11" id="KW-0418">Kinase</keyword>
<comment type="catalytic activity">
    <reaction evidence="1">
        <text>ATP + protein L-histidine = ADP + protein N-phospho-L-histidine.</text>
        <dbReference type="EC" id="2.7.13.3"/>
    </reaction>
</comment>
<dbReference type="InterPro" id="IPR004358">
    <property type="entry name" value="Sig_transdc_His_kin-like_C"/>
</dbReference>
<dbReference type="EMBL" id="JAAEEH010000007">
    <property type="protein sequence ID" value="NDL66906.1"/>
    <property type="molecule type" value="Genomic_DNA"/>
</dbReference>
<dbReference type="InterPro" id="IPR003660">
    <property type="entry name" value="HAMP_dom"/>
</dbReference>
<dbReference type="Gene3D" id="3.30.565.10">
    <property type="entry name" value="Histidine kinase-like ATPase, C-terminal domain"/>
    <property type="match status" value="1"/>
</dbReference>
<dbReference type="InterPro" id="IPR003661">
    <property type="entry name" value="HisK_dim/P_dom"/>
</dbReference>
<feature type="domain" description="HAMP" evidence="10">
    <location>
        <begin position="176"/>
        <end position="228"/>
    </location>
</feature>
<dbReference type="RefSeq" id="WP_162369633.1">
    <property type="nucleotide sequence ID" value="NZ_JAAEEH010000007.1"/>
</dbReference>
<dbReference type="InterPro" id="IPR036890">
    <property type="entry name" value="HATPase_C_sf"/>
</dbReference>
<dbReference type="PROSITE" id="PS50885">
    <property type="entry name" value="HAMP"/>
    <property type="match status" value="1"/>
</dbReference>
<dbReference type="Pfam" id="PF02518">
    <property type="entry name" value="HATPase_c"/>
    <property type="match status" value="1"/>
</dbReference>
<dbReference type="Pfam" id="PF00672">
    <property type="entry name" value="HAMP"/>
    <property type="match status" value="1"/>
</dbReference>
<keyword evidence="8" id="KW-1133">Transmembrane helix</keyword>
<evidence type="ECO:0000259" key="9">
    <source>
        <dbReference type="PROSITE" id="PS50109"/>
    </source>
</evidence>
<dbReference type="PROSITE" id="PS50109">
    <property type="entry name" value="HIS_KIN"/>
    <property type="match status" value="1"/>
</dbReference>
<dbReference type="InterPro" id="IPR003594">
    <property type="entry name" value="HATPase_dom"/>
</dbReference>
<comment type="caution">
    <text evidence="11">The sequence shown here is derived from an EMBL/GenBank/DDBJ whole genome shotgun (WGS) entry which is preliminary data.</text>
</comment>
<dbReference type="GO" id="GO:0016036">
    <property type="term" value="P:cellular response to phosphate starvation"/>
    <property type="evidence" value="ECO:0007669"/>
    <property type="project" value="TreeGrafter"/>
</dbReference>
<dbReference type="Gene3D" id="6.10.340.10">
    <property type="match status" value="1"/>
</dbReference>
<evidence type="ECO:0000256" key="8">
    <source>
        <dbReference type="SAM" id="Phobius"/>
    </source>
</evidence>
<protein>
    <recommendedName>
        <fullName evidence="3">histidine kinase</fullName>
        <ecNumber evidence="3">2.7.13.3</ecNumber>
    </recommendedName>
</protein>
<dbReference type="Pfam" id="PF00512">
    <property type="entry name" value="HisKA"/>
    <property type="match status" value="1"/>
</dbReference>
<dbReference type="Proteomes" id="UP000461585">
    <property type="component" value="Unassembled WGS sequence"/>
</dbReference>
<dbReference type="CDD" id="cd06225">
    <property type="entry name" value="HAMP"/>
    <property type="match status" value="1"/>
</dbReference>
<dbReference type="PANTHER" id="PTHR45453:SF1">
    <property type="entry name" value="PHOSPHATE REGULON SENSOR PROTEIN PHOR"/>
    <property type="match status" value="1"/>
</dbReference>
<evidence type="ECO:0000256" key="2">
    <source>
        <dbReference type="ARBA" id="ARBA00004370"/>
    </source>
</evidence>
<evidence type="ECO:0000256" key="1">
    <source>
        <dbReference type="ARBA" id="ARBA00000085"/>
    </source>
</evidence>
<evidence type="ECO:0000256" key="7">
    <source>
        <dbReference type="ARBA" id="ARBA00023012"/>
    </source>
</evidence>
<dbReference type="SUPFAM" id="SSF47384">
    <property type="entry name" value="Homodimeric domain of signal transducing histidine kinase"/>
    <property type="match status" value="1"/>
</dbReference>
<dbReference type="SMART" id="SM00387">
    <property type="entry name" value="HATPase_c"/>
    <property type="match status" value="1"/>
</dbReference>
<accession>A0A7X5HUG7</accession>
<dbReference type="InterPro" id="IPR036097">
    <property type="entry name" value="HisK_dim/P_sf"/>
</dbReference>
<dbReference type="EC" id="2.7.13.3" evidence="3"/>
<dbReference type="Gene3D" id="1.10.287.130">
    <property type="match status" value="1"/>
</dbReference>
<dbReference type="SUPFAM" id="SSF158472">
    <property type="entry name" value="HAMP domain-like"/>
    <property type="match status" value="1"/>
</dbReference>
<feature type="transmembrane region" description="Helical" evidence="8">
    <location>
        <begin position="155"/>
        <end position="174"/>
    </location>
</feature>
<evidence type="ECO:0000313" key="11">
    <source>
        <dbReference type="EMBL" id="NDL66906.1"/>
    </source>
</evidence>
<proteinExistence type="predicted"/>
<keyword evidence="8" id="KW-0812">Transmembrane</keyword>
<dbReference type="GO" id="GO:0004721">
    <property type="term" value="F:phosphoprotein phosphatase activity"/>
    <property type="evidence" value="ECO:0007669"/>
    <property type="project" value="TreeGrafter"/>
</dbReference>
<keyword evidence="7" id="KW-0902">Two-component regulatory system</keyword>
<keyword evidence="8" id="KW-0472">Membrane</keyword>
<name>A0A7X5HUG7_9FIRM</name>
<dbReference type="SMART" id="SM00304">
    <property type="entry name" value="HAMP"/>
    <property type="match status" value="1"/>
</dbReference>
<dbReference type="PANTHER" id="PTHR45453">
    <property type="entry name" value="PHOSPHATE REGULON SENSOR PROTEIN PHOR"/>
    <property type="match status" value="1"/>
</dbReference>
<keyword evidence="12" id="KW-1185">Reference proteome</keyword>
<organism evidence="11 12">
    <name type="scientific">Anaerotalea alkaliphila</name>
    <dbReference type="NCBI Taxonomy" id="2662126"/>
    <lineage>
        <taxon>Bacteria</taxon>
        <taxon>Bacillati</taxon>
        <taxon>Bacillota</taxon>
        <taxon>Clostridia</taxon>
        <taxon>Eubacteriales</taxon>
        <taxon>Anaerotalea</taxon>
    </lineage>
</organism>
<evidence type="ECO:0000256" key="5">
    <source>
        <dbReference type="ARBA" id="ARBA00022679"/>
    </source>
</evidence>
<keyword evidence="5" id="KW-0808">Transferase</keyword>
<gene>
    <name evidence="11" type="ORF">GXN74_03980</name>
</gene>
<feature type="domain" description="Histidine kinase" evidence="9">
    <location>
        <begin position="236"/>
        <end position="453"/>
    </location>
</feature>
<dbReference type="FunFam" id="3.30.565.10:FF:000006">
    <property type="entry name" value="Sensor histidine kinase WalK"/>
    <property type="match status" value="1"/>
</dbReference>
<dbReference type="PRINTS" id="PR00344">
    <property type="entry name" value="BCTRLSENSOR"/>
</dbReference>
<evidence type="ECO:0000256" key="4">
    <source>
        <dbReference type="ARBA" id="ARBA00022553"/>
    </source>
</evidence>
<dbReference type="CDD" id="cd00082">
    <property type="entry name" value="HisKA"/>
    <property type="match status" value="1"/>
</dbReference>
<keyword evidence="4" id="KW-0597">Phosphoprotein</keyword>
<sequence>MLAFAAVGLVATLVLSVALIQSMRNYYENEKKSELFRLANTLSINLSSSGFFDEAAYGDFLKHIKAVTDGRVMVADEAGTILYDTNDLETGKTYATREIIGGLGGKSSYIHVKERSVGQVVVPVNNADRTKVSGVIVLTSSYESVTSAIARMKNITYMTAVVLGFLILGLSYYFSGVFTKPFQELIQHMNRVTEGHIDEQFGVRGNYEVQEIATTFNHMVNRLAEQEENRQQFVANVSHELKTPLSSMKVLAESLLSQEGMPVELYREFLEDIRNEVDRENKIINDLLVLVTMDKKEQQLSFEEVDMNQLVESVLKRLKPLADQKSIQIVFESFRQVRCQGDETKLSLALTNVVENAIKYNNEDGEIRVTLDADHKNLYITVQDTGEGIPEESIDKVFQRFYRVDKTRSRDTGGTGLGLSIVQKTILMHKGTIKCESQLHEGTTFSIKLPLNQVTQG</sequence>
<dbReference type="SMART" id="SM00388">
    <property type="entry name" value="HisKA"/>
    <property type="match status" value="1"/>
</dbReference>
<dbReference type="InterPro" id="IPR050351">
    <property type="entry name" value="BphY/WalK/GraS-like"/>
</dbReference>
<reference evidence="11 12" key="1">
    <citation type="submission" date="2020-01" db="EMBL/GenBank/DDBJ databases">
        <title>Anaeroalcalibacter tamaniensis gen. nov., sp. nov., moderately halophilic strictly anaerobic fermenter bacterium from mud volcano of Taman peninsula.</title>
        <authorList>
            <person name="Frolova A."/>
            <person name="Merkel A.Y."/>
            <person name="Slobodkin A.I."/>
        </authorList>
    </citation>
    <scope>NUCLEOTIDE SEQUENCE [LARGE SCALE GENOMIC DNA]</scope>
    <source>
        <strain evidence="11 12">F-3ap</strain>
    </source>
</reference>
<comment type="subcellular location">
    <subcellularLocation>
        <location evidence="2">Membrane</location>
    </subcellularLocation>
</comment>
<dbReference type="AlphaFoldDB" id="A0A7X5HUG7"/>
<dbReference type="InterPro" id="IPR005467">
    <property type="entry name" value="His_kinase_dom"/>
</dbReference>
<dbReference type="GO" id="GO:0005886">
    <property type="term" value="C:plasma membrane"/>
    <property type="evidence" value="ECO:0007669"/>
    <property type="project" value="TreeGrafter"/>
</dbReference>
<evidence type="ECO:0000259" key="10">
    <source>
        <dbReference type="PROSITE" id="PS50885"/>
    </source>
</evidence>